<proteinExistence type="predicted"/>
<feature type="transmembrane region" description="Helical" evidence="2">
    <location>
        <begin position="135"/>
        <end position="152"/>
    </location>
</feature>
<feature type="transmembrane region" description="Helical" evidence="2">
    <location>
        <begin position="467"/>
        <end position="487"/>
    </location>
</feature>
<dbReference type="EMBL" id="JAGRRH010000001">
    <property type="protein sequence ID" value="KAG7373977.1"/>
    <property type="molecule type" value="Genomic_DNA"/>
</dbReference>
<comment type="caution">
    <text evidence="3">The sequence shown here is derived from an EMBL/GenBank/DDBJ whole genome shotgun (WGS) entry which is preliminary data.</text>
</comment>
<sequence>MSLPNGGDDDDQWRGHQPPPFGKGDPRDFQKDHSSQIILSPSSEDNATAAETSVESNSVMSGLSSVAPGDGAALTNTPTAAPPQTPTPVSYPNIITDAQRTEQNNATSQLIHHGTNTSMRTICSQRDMYLRQLRTLAMASGGSIAVAILILVPPPVLISMMLCLMVLATFFYKLYQLLLWEYQRLVRGRGIGDYLPSSIYEQLTQTSVHDFMSDTRNSYVNENAYLMLYMIPGLTHDQINEYVGRLSPRHQELLHRQGLGYVLGNGFMRFIMGDERLQRRPTDASSDEDDDMAAISGVTESPSNSWASGGSAGGGGAGHHNIVPRRLELPPTIPEGTSEDDDSITSELGHEEDPATQYLRHWGVEPENSDIPSTTVRRRTAPSSNSASAPVSSSRAATSSIVDAPVSRRDSRQQQTPTEAAAQAEAEAEEQVIYDAIGSAVATYMGVAASMVQSSARRSATLFSGTLFRASMGMTLFGVGVGIYGFWTGVYNPRTFFQPALQMLRSQVGTLVRPPRRLEMPQSQVLLGTTMFSGATAGIMLLFQLASVREDEKQQPNNQGCEDHDAKKTKGTGPSEKPI</sequence>
<feature type="compositionally biased region" description="Low complexity" evidence="1">
    <location>
        <begin position="413"/>
        <end position="424"/>
    </location>
</feature>
<feature type="transmembrane region" description="Helical" evidence="2">
    <location>
        <begin position="525"/>
        <end position="546"/>
    </location>
</feature>
<gene>
    <name evidence="3" type="ORF">IV203_013072</name>
</gene>
<feature type="transmembrane region" description="Helical" evidence="2">
    <location>
        <begin position="158"/>
        <end position="180"/>
    </location>
</feature>
<dbReference type="OrthoDB" id="49445at2759"/>
<feature type="region of interest" description="Disordered" evidence="1">
    <location>
        <begin position="1"/>
        <end position="87"/>
    </location>
</feature>
<dbReference type="AlphaFoldDB" id="A0A9K3Q754"/>
<protein>
    <recommendedName>
        <fullName evidence="5">Transmembrane protein</fullName>
    </recommendedName>
</protein>
<reference evidence="3" key="1">
    <citation type="journal article" date="2021" name="Sci. Rep.">
        <title>Diploid genomic architecture of Nitzschia inconspicua, an elite biomass production diatom.</title>
        <authorList>
            <person name="Oliver A."/>
            <person name="Podell S."/>
            <person name="Pinowska A."/>
            <person name="Traller J.C."/>
            <person name="Smith S.R."/>
            <person name="McClure R."/>
            <person name="Beliaev A."/>
            <person name="Bohutskyi P."/>
            <person name="Hill E.A."/>
            <person name="Rabines A."/>
            <person name="Zheng H."/>
            <person name="Allen L.Z."/>
            <person name="Kuo A."/>
            <person name="Grigoriev I.V."/>
            <person name="Allen A.E."/>
            <person name="Hazlebeck D."/>
            <person name="Allen E.E."/>
        </authorList>
    </citation>
    <scope>NUCLEOTIDE SEQUENCE</scope>
    <source>
        <strain evidence="3">Hildebrandi</strain>
    </source>
</reference>
<reference evidence="3" key="2">
    <citation type="submission" date="2021-04" db="EMBL/GenBank/DDBJ databases">
        <authorList>
            <person name="Podell S."/>
        </authorList>
    </citation>
    <scope>NUCLEOTIDE SEQUENCE</scope>
    <source>
        <strain evidence="3">Hildebrandi</strain>
    </source>
</reference>
<evidence type="ECO:0000313" key="4">
    <source>
        <dbReference type="Proteomes" id="UP000693970"/>
    </source>
</evidence>
<feature type="region of interest" description="Disordered" evidence="1">
    <location>
        <begin position="278"/>
        <end position="424"/>
    </location>
</feature>
<name>A0A9K3Q754_9STRA</name>
<keyword evidence="2" id="KW-1133">Transmembrane helix</keyword>
<evidence type="ECO:0000313" key="3">
    <source>
        <dbReference type="EMBL" id="KAG7373977.1"/>
    </source>
</evidence>
<evidence type="ECO:0000256" key="2">
    <source>
        <dbReference type="SAM" id="Phobius"/>
    </source>
</evidence>
<accession>A0A9K3Q754</accession>
<keyword evidence="4" id="KW-1185">Reference proteome</keyword>
<evidence type="ECO:0008006" key="5">
    <source>
        <dbReference type="Google" id="ProtNLM"/>
    </source>
</evidence>
<organism evidence="3 4">
    <name type="scientific">Nitzschia inconspicua</name>
    <dbReference type="NCBI Taxonomy" id="303405"/>
    <lineage>
        <taxon>Eukaryota</taxon>
        <taxon>Sar</taxon>
        <taxon>Stramenopiles</taxon>
        <taxon>Ochrophyta</taxon>
        <taxon>Bacillariophyta</taxon>
        <taxon>Bacillariophyceae</taxon>
        <taxon>Bacillariophycidae</taxon>
        <taxon>Bacillariales</taxon>
        <taxon>Bacillariaceae</taxon>
        <taxon>Nitzschia</taxon>
    </lineage>
</organism>
<feature type="region of interest" description="Disordered" evidence="1">
    <location>
        <begin position="551"/>
        <end position="579"/>
    </location>
</feature>
<keyword evidence="2" id="KW-0472">Membrane</keyword>
<dbReference type="Proteomes" id="UP000693970">
    <property type="component" value="Unassembled WGS sequence"/>
</dbReference>
<feature type="compositionally biased region" description="Basic and acidic residues" evidence="1">
    <location>
        <begin position="24"/>
        <end position="34"/>
    </location>
</feature>
<keyword evidence="2" id="KW-0812">Transmembrane</keyword>
<feature type="compositionally biased region" description="Polar residues" evidence="1">
    <location>
        <begin position="35"/>
        <end position="64"/>
    </location>
</feature>
<feature type="compositionally biased region" description="Low complexity" evidence="1">
    <location>
        <begin position="381"/>
        <end position="400"/>
    </location>
</feature>
<evidence type="ECO:0000256" key="1">
    <source>
        <dbReference type="SAM" id="MobiDB-lite"/>
    </source>
</evidence>